<organism evidence="1 2">
    <name type="scientific">Aerophobetes bacterium</name>
    <dbReference type="NCBI Taxonomy" id="2030807"/>
    <lineage>
        <taxon>Bacteria</taxon>
        <taxon>Candidatus Aerophobota</taxon>
    </lineage>
</organism>
<protein>
    <submittedName>
        <fullName evidence="1">Uncharacterized protein</fullName>
    </submittedName>
</protein>
<evidence type="ECO:0000313" key="1">
    <source>
        <dbReference type="EMBL" id="TET62231.1"/>
    </source>
</evidence>
<name>A0A523W5H8_UNCAE</name>
<dbReference type="EMBL" id="SOIZ01000198">
    <property type="protein sequence ID" value="TET62231.1"/>
    <property type="molecule type" value="Genomic_DNA"/>
</dbReference>
<reference evidence="1 2" key="1">
    <citation type="submission" date="2019-03" db="EMBL/GenBank/DDBJ databases">
        <title>Metabolic potential of uncultured bacteria and archaea associated with petroleum seepage in deep-sea sediments.</title>
        <authorList>
            <person name="Dong X."/>
            <person name="Hubert C."/>
        </authorList>
    </citation>
    <scope>NUCLEOTIDE SEQUENCE [LARGE SCALE GENOMIC DNA]</scope>
    <source>
        <strain evidence="1">E29_bin52</strain>
    </source>
</reference>
<evidence type="ECO:0000313" key="2">
    <source>
        <dbReference type="Proteomes" id="UP000319130"/>
    </source>
</evidence>
<gene>
    <name evidence="1" type="ORF">E3J48_04540</name>
</gene>
<proteinExistence type="predicted"/>
<comment type="caution">
    <text evidence="1">The sequence shown here is derived from an EMBL/GenBank/DDBJ whole genome shotgun (WGS) entry which is preliminary data.</text>
</comment>
<accession>A0A523W5H8</accession>
<sequence>MKIELIKRFIVALLLASILVGSTYASITDEIEEYTGNLLASLMLTHTKIEGNFLFSIIPMTPQYLLAQTYPEYLEKRYSQERILKESRLLIAPYETILPAGLLVSLMGDWDSKGETSKTIPEDLSEYLFVENDSGDYARCLSADIPFMENTVNVISDTASIAVKFSLSYERGGKQESILENTEYIEFVIGGIGFKDNRIRYELPLFVITEDLPEPLRELFIELGLTEYP</sequence>
<dbReference type="Proteomes" id="UP000319130">
    <property type="component" value="Unassembled WGS sequence"/>
</dbReference>
<dbReference type="AlphaFoldDB" id="A0A523W5H8"/>